<name>A0A2L2YS94_PARTP</name>
<sequence length="82" mass="8938">MKSLVNTEDGSDLSQLSPVLTCIRTLNGSGFILEEERTKCVKSLCLSKLKNEVDISRKDGFLFAVSLRDGACLFTSAAITDH</sequence>
<proteinExistence type="evidence at transcript level"/>
<dbReference type="AlphaFoldDB" id="A0A2L2YS94"/>
<reference evidence="1" key="1">
    <citation type="journal article" date="2016" name="Mol. Ecol. Resour.">
        <title>Evaluation of the impact of RNA preservation methods of spiders for de novo transcriptome assembly.</title>
        <authorList>
            <person name="Kono N."/>
            <person name="Nakamura H."/>
            <person name="Ito Y."/>
            <person name="Tomita M."/>
            <person name="Arakawa K."/>
        </authorList>
    </citation>
    <scope>NUCLEOTIDE SEQUENCE</scope>
    <source>
        <tissue evidence="1">Whole body</tissue>
    </source>
</reference>
<dbReference type="OrthoDB" id="7788983at2759"/>
<organism evidence="1">
    <name type="scientific">Parasteatoda tepidariorum</name>
    <name type="common">Common house spider</name>
    <name type="synonym">Achaearanea tepidariorum</name>
    <dbReference type="NCBI Taxonomy" id="114398"/>
    <lineage>
        <taxon>Eukaryota</taxon>
        <taxon>Metazoa</taxon>
        <taxon>Ecdysozoa</taxon>
        <taxon>Arthropoda</taxon>
        <taxon>Chelicerata</taxon>
        <taxon>Arachnida</taxon>
        <taxon>Araneae</taxon>
        <taxon>Araneomorphae</taxon>
        <taxon>Entelegynae</taxon>
        <taxon>Araneoidea</taxon>
        <taxon>Theridiidae</taxon>
        <taxon>Parasteatoda</taxon>
    </lineage>
</organism>
<dbReference type="EMBL" id="IAAA01053343">
    <property type="protein sequence ID" value="LAA10963.1"/>
    <property type="molecule type" value="mRNA"/>
</dbReference>
<protein>
    <submittedName>
        <fullName evidence="1">Uncharacterized protein</fullName>
    </submittedName>
</protein>
<accession>A0A2L2YS94</accession>
<evidence type="ECO:0000313" key="1">
    <source>
        <dbReference type="EMBL" id="LAA10963.1"/>
    </source>
</evidence>